<proteinExistence type="predicted"/>
<name>A0ABU5Z5D4_9FLAO</name>
<dbReference type="Gene3D" id="3.80.10.10">
    <property type="entry name" value="Ribonuclease Inhibitor"/>
    <property type="match status" value="1"/>
</dbReference>
<protein>
    <submittedName>
        <fullName evidence="1">Uncharacterized protein</fullName>
    </submittedName>
</protein>
<dbReference type="SUPFAM" id="SSF52058">
    <property type="entry name" value="L domain-like"/>
    <property type="match status" value="1"/>
</dbReference>
<comment type="caution">
    <text evidence="1">The sequence shown here is derived from an EMBL/GenBank/DDBJ whole genome shotgun (WGS) entry which is preliminary data.</text>
</comment>
<dbReference type="Proteomes" id="UP001311730">
    <property type="component" value="Unassembled WGS sequence"/>
</dbReference>
<keyword evidence="2" id="KW-1185">Reference proteome</keyword>
<gene>
    <name evidence="1" type="ORF">VJJ08_02460</name>
</gene>
<reference evidence="1 2" key="1">
    <citation type="submission" date="2023-12" db="EMBL/GenBank/DDBJ databases">
        <title>Genomic sequences of Capnocytophaga and Parvimonas strains.</title>
        <authorList>
            <person name="Watt R.M."/>
            <person name="Wang M."/>
            <person name="Yang T."/>
            <person name="Tong W.M."/>
        </authorList>
    </citation>
    <scope>NUCLEOTIDE SEQUENCE [LARGE SCALE GENOMIC DNA]</scope>
    <source>
        <strain evidence="1 2">CCUG 13096</strain>
    </source>
</reference>
<dbReference type="InterPro" id="IPR032675">
    <property type="entry name" value="LRR_dom_sf"/>
</dbReference>
<dbReference type="RefSeq" id="WP_323982603.1">
    <property type="nucleotide sequence ID" value="NZ_JAYKBW010000002.1"/>
</dbReference>
<sequence length="319" mass="37647">MNEYSKKIIQKYFPSINKENSFELTSQKKWNEKFFNINYTLLDNNSTDISDELCNKIKCLRVSDEGKSFSLLKKYLYKMIHLHTIEFPAIRLEKIHKLPFPKNIKTLKIINNSKYNDYFKDNKKNFTANKLLKNWGLENISCLDIIHLSNAKPIEDFIEISPKHFPNLEFVKFRVLKSVDFLMQLCTFKTIKHLTLGGVLINVFPLLKSFSDTLETLRFESCNEEFTWKGIEEFHKLESIYFNSIWNGIDCRCFLELPKLKEVVIMNSRNMINIESILKLSHLEALCLIDNKDEKKKNAVNKENRSKLEAMRIPHIFIG</sequence>
<evidence type="ECO:0000313" key="1">
    <source>
        <dbReference type="EMBL" id="MEB3074161.1"/>
    </source>
</evidence>
<evidence type="ECO:0000313" key="2">
    <source>
        <dbReference type="Proteomes" id="UP001311730"/>
    </source>
</evidence>
<organism evidence="1 2">
    <name type="scientific">Capnocytophaga gingivalis</name>
    <dbReference type="NCBI Taxonomy" id="1017"/>
    <lineage>
        <taxon>Bacteria</taxon>
        <taxon>Pseudomonadati</taxon>
        <taxon>Bacteroidota</taxon>
        <taxon>Flavobacteriia</taxon>
        <taxon>Flavobacteriales</taxon>
        <taxon>Flavobacteriaceae</taxon>
        <taxon>Capnocytophaga</taxon>
    </lineage>
</organism>
<accession>A0ABU5Z5D4</accession>
<dbReference type="EMBL" id="JAYKBW010000002">
    <property type="protein sequence ID" value="MEB3074161.1"/>
    <property type="molecule type" value="Genomic_DNA"/>
</dbReference>